<name>A0ABV5C4J8_9BACL</name>
<feature type="coiled-coil region" evidence="1">
    <location>
        <begin position="137"/>
        <end position="164"/>
    </location>
</feature>
<dbReference type="EMBL" id="JBHIRY010000020">
    <property type="protein sequence ID" value="MFB5762376.1"/>
    <property type="molecule type" value="Genomic_DNA"/>
</dbReference>
<gene>
    <name evidence="3" type="ORF">ACE5LO_18495</name>
</gene>
<feature type="transmembrane region" description="Helical" evidence="2">
    <location>
        <begin position="59"/>
        <end position="77"/>
    </location>
</feature>
<protein>
    <submittedName>
        <fullName evidence="3">Uncharacterized protein</fullName>
    </submittedName>
</protein>
<reference evidence="3 4" key="1">
    <citation type="submission" date="2024-09" db="EMBL/GenBank/DDBJ databases">
        <title>Paenibacillus zeirhizospherea sp. nov., isolated from surface of the maize (Zea mays) roots in a horticulture field, Hungary.</title>
        <authorList>
            <person name="Marton D."/>
            <person name="Farkas M."/>
            <person name="Bedics A."/>
            <person name="Toth E."/>
            <person name="Tancsics A."/>
            <person name="Boka K."/>
            <person name="Marati G."/>
            <person name="Kriszt B."/>
            <person name="Cserhati M."/>
        </authorList>
    </citation>
    <scope>NUCLEOTIDE SEQUENCE [LARGE SCALE GENOMIC DNA]</scope>
    <source>
        <strain evidence="3 4">JCM 18446</strain>
    </source>
</reference>
<sequence length="347" mass="40563">MNTAEDTHRNEEYNEWLLHKNMLKVGFRAFKNWKVIITPMIGVVLTGVFGYTVWQSLGWGQKTLGIVITAAAIYMFVRRETIRYMATPQNELFHIQSFAQNHKVMYDALSPFIRDEYFKFSKLKERLKKSSLDEKVIKSYQDRIDELLEVKNKNEEKIMELSQLLKLHIEELKHTQADIGYYANRVEETSAFLDKIRNNLSSFVRYPNLQFLDSLSFDCCYIIYKLDDDEFVDKHSQGLNSRKIKAIPIDHHQDGIVKSMEDGEIYIDLERGEASQCVTLHDGSTWGIRIMLDDTRREALMSSQEYAKIELALIFEHIWLSLDLVVRFESMRTEASGVTGQDDDERS</sequence>
<evidence type="ECO:0000313" key="4">
    <source>
        <dbReference type="Proteomes" id="UP001580430"/>
    </source>
</evidence>
<keyword evidence="2" id="KW-1133">Transmembrane helix</keyword>
<feature type="transmembrane region" description="Helical" evidence="2">
    <location>
        <begin position="32"/>
        <end position="53"/>
    </location>
</feature>
<dbReference type="RefSeq" id="WP_375521481.1">
    <property type="nucleotide sequence ID" value="NZ_JBHIRY010000020.1"/>
</dbReference>
<keyword evidence="2" id="KW-0472">Membrane</keyword>
<accession>A0ABV5C4J8</accession>
<dbReference type="Proteomes" id="UP001580430">
    <property type="component" value="Unassembled WGS sequence"/>
</dbReference>
<keyword evidence="4" id="KW-1185">Reference proteome</keyword>
<organism evidence="3 4">
    <name type="scientific">Paenibacillus medicaginis</name>
    <dbReference type="NCBI Taxonomy" id="1470560"/>
    <lineage>
        <taxon>Bacteria</taxon>
        <taxon>Bacillati</taxon>
        <taxon>Bacillota</taxon>
        <taxon>Bacilli</taxon>
        <taxon>Bacillales</taxon>
        <taxon>Paenibacillaceae</taxon>
        <taxon>Paenibacillus</taxon>
    </lineage>
</organism>
<comment type="caution">
    <text evidence="3">The sequence shown here is derived from an EMBL/GenBank/DDBJ whole genome shotgun (WGS) entry which is preliminary data.</text>
</comment>
<evidence type="ECO:0000256" key="2">
    <source>
        <dbReference type="SAM" id="Phobius"/>
    </source>
</evidence>
<keyword evidence="1" id="KW-0175">Coiled coil</keyword>
<evidence type="ECO:0000313" key="3">
    <source>
        <dbReference type="EMBL" id="MFB5762376.1"/>
    </source>
</evidence>
<proteinExistence type="predicted"/>
<keyword evidence="2" id="KW-0812">Transmembrane</keyword>
<evidence type="ECO:0000256" key="1">
    <source>
        <dbReference type="SAM" id="Coils"/>
    </source>
</evidence>